<sequence length="144" mass="16158">MYKIRPMTADDYDSVIDLMTRTPGISVRDADSRESTVRYLERNPGLSFVAEIGGRLGACVMSGHDGRRGYLQHLVVLPDYRRRGIATALVERCLSELEGLGILKCHIDVFKTNAQASAYWEGQGWTLRTDINRYSFVRTGAENA</sequence>
<dbReference type="PROSITE" id="PS51186">
    <property type="entry name" value="GNAT"/>
    <property type="match status" value="1"/>
</dbReference>
<evidence type="ECO:0000313" key="5">
    <source>
        <dbReference type="Proteomes" id="UP000233293"/>
    </source>
</evidence>
<organism evidence="4 5">
    <name type="scientific">Telmatospirillum siberiense</name>
    <dbReference type="NCBI Taxonomy" id="382514"/>
    <lineage>
        <taxon>Bacteria</taxon>
        <taxon>Pseudomonadati</taxon>
        <taxon>Pseudomonadota</taxon>
        <taxon>Alphaproteobacteria</taxon>
        <taxon>Rhodospirillales</taxon>
        <taxon>Rhodospirillaceae</taxon>
        <taxon>Telmatospirillum</taxon>
    </lineage>
</organism>
<reference evidence="5" key="1">
    <citation type="submission" date="2017-12" db="EMBL/GenBank/DDBJ databases">
        <title>Draft genome sequence of Telmatospirillum siberiense 26-4b1T, an acidotolerant peatland alphaproteobacterium potentially involved in sulfur cycling.</title>
        <authorList>
            <person name="Hausmann B."/>
            <person name="Pjevac P."/>
            <person name="Schreck K."/>
            <person name="Herbold C.W."/>
            <person name="Daims H."/>
            <person name="Wagner M."/>
            <person name="Pester M."/>
            <person name="Loy A."/>
        </authorList>
    </citation>
    <scope>NUCLEOTIDE SEQUENCE [LARGE SCALE GENOMIC DNA]</scope>
    <source>
        <strain evidence="5">26-4b1</strain>
    </source>
</reference>
<proteinExistence type="predicted"/>
<feature type="domain" description="N-acetyltransferase" evidence="3">
    <location>
        <begin position="2"/>
        <end position="144"/>
    </location>
</feature>
<gene>
    <name evidence="4" type="ORF">CWS72_10285</name>
</gene>
<dbReference type="InterPro" id="IPR016181">
    <property type="entry name" value="Acyl_CoA_acyltransferase"/>
</dbReference>
<dbReference type="AlphaFoldDB" id="A0A2N3PWD1"/>
<evidence type="ECO:0000313" key="4">
    <source>
        <dbReference type="EMBL" id="PKU24712.1"/>
    </source>
</evidence>
<dbReference type="EMBL" id="PIUM01000009">
    <property type="protein sequence ID" value="PKU24712.1"/>
    <property type="molecule type" value="Genomic_DNA"/>
</dbReference>
<name>A0A2N3PWD1_9PROT</name>
<dbReference type="InterPro" id="IPR050832">
    <property type="entry name" value="Bact_Acetyltransf"/>
</dbReference>
<dbReference type="GO" id="GO:0016747">
    <property type="term" value="F:acyltransferase activity, transferring groups other than amino-acyl groups"/>
    <property type="evidence" value="ECO:0007669"/>
    <property type="project" value="InterPro"/>
</dbReference>
<dbReference type="RefSeq" id="WP_101250506.1">
    <property type="nucleotide sequence ID" value="NZ_PIUM01000009.1"/>
</dbReference>
<dbReference type="SUPFAM" id="SSF55729">
    <property type="entry name" value="Acyl-CoA N-acyltransferases (Nat)"/>
    <property type="match status" value="1"/>
</dbReference>
<evidence type="ECO:0000256" key="1">
    <source>
        <dbReference type="ARBA" id="ARBA00022679"/>
    </source>
</evidence>
<dbReference type="CDD" id="cd04301">
    <property type="entry name" value="NAT_SF"/>
    <property type="match status" value="1"/>
</dbReference>
<dbReference type="Gene3D" id="3.40.630.30">
    <property type="match status" value="1"/>
</dbReference>
<keyword evidence="1 4" id="KW-0808">Transferase</keyword>
<dbReference type="InterPro" id="IPR000182">
    <property type="entry name" value="GNAT_dom"/>
</dbReference>
<dbReference type="OrthoDB" id="1821130at2"/>
<protein>
    <submittedName>
        <fullName evidence="4">GNAT family N-acetyltransferase</fullName>
    </submittedName>
</protein>
<dbReference type="Pfam" id="PF00583">
    <property type="entry name" value="Acetyltransf_1"/>
    <property type="match status" value="1"/>
</dbReference>
<evidence type="ECO:0000259" key="3">
    <source>
        <dbReference type="PROSITE" id="PS51186"/>
    </source>
</evidence>
<evidence type="ECO:0000256" key="2">
    <source>
        <dbReference type="ARBA" id="ARBA00023315"/>
    </source>
</evidence>
<comment type="caution">
    <text evidence="4">The sequence shown here is derived from an EMBL/GenBank/DDBJ whole genome shotgun (WGS) entry which is preliminary data.</text>
</comment>
<keyword evidence="5" id="KW-1185">Reference proteome</keyword>
<accession>A0A2N3PWD1</accession>
<keyword evidence="2" id="KW-0012">Acyltransferase</keyword>
<dbReference type="Proteomes" id="UP000233293">
    <property type="component" value="Unassembled WGS sequence"/>
</dbReference>
<dbReference type="PANTHER" id="PTHR43877">
    <property type="entry name" value="AMINOALKYLPHOSPHONATE N-ACETYLTRANSFERASE-RELATED-RELATED"/>
    <property type="match status" value="1"/>
</dbReference>